<reference evidence="1" key="1">
    <citation type="submission" date="2018-05" db="EMBL/GenBank/DDBJ databases">
        <authorList>
            <person name="Lanie J.A."/>
            <person name="Ng W.-L."/>
            <person name="Kazmierczak K.M."/>
            <person name="Andrzejewski T.M."/>
            <person name="Davidsen T.M."/>
            <person name="Wayne K.J."/>
            <person name="Tettelin H."/>
            <person name="Glass J.I."/>
            <person name="Rusch D."/>
            <person name="Podicherti R."/>
            <person name="Tsui H.-C.T."/>
            <person name="Winkler M.E."/>
        </authorList>
    </citation>
    <scope>NUCLEOTIDE SEQUENCE</scope>
</reference>
<gene>
    <name evidence="1" type="ORF">METZ01_LOCUS485964</name>
</gene>
<dbReference type="EMBL" id="UINC01209893">
    <property type="protein sequence ID" value="SVE33110.1"/>
    <property type="molecule type" value="Genomic_DNA"/>
</dbReference>
<dbReference type="AlphaFoldDB" id="A0A383CM33"/>
<dbReference type="GO" id="GO:0015562">
    <property type="term" value="F:efflux transmembrane transporter activity"/>
    <property type="evidence" value="ECO:0007669"/>
    <property type="project" value="InterPro"/>
</dbReference>
<sequence>MKKLFLVLTCFLFLSYGNVTALTLEEAISESLTNNLNLKIEDSSLDIVEESVLQSKADFLPTISLSGSLSETETTGITSQGGVAISSYELSPSSKSIILSQTIFNGFGRTYSLKSNKSELELQ</sequence>
<dbReference type="Gene3D" id="1.20.1600.10">
    <property type="entry name" value="Outer membrane efflux proteins (OEP)"/>
    <property type="match status" value="1"/>
</dbReference>
<dbReference type="SUPFAM" id="SSF56954">
    <property type="entry name" value="Outer membrane efflux proteins (OEP)"/>
    <property type="match status" value="1"/>
</dbReference>
<evidence type="ECO:0000313" key="1">
    <source>
        <dbReference type="EMBL" id="SVE33110.1"/>
    </source>
</evidence>
<accession>A0A383CM33</accession>
<organism evidence="1">
    <name type="scientific">marine metagenome</name>
    <dbReference type="NCBI Taxonomy" id="408172"/>
    <lineage>
        <taxon>unclassified sequences</taxon>
        <taxon>metagenomes</taxon>
        <taxon>ecological metagenomes</taxon>
    </lineage>
</organism>
<protein>
    <submittedName>
        <fullName evidence="1">Uncharacterized protein</fullName>
    </submittedName>
</protein>
<feature type="non-terminal residue" evidence="1">
    <location>
        <position position="123"/>
    </location>
</feature>
<proteinExistence type="predicted"/>
<name>A0A383CM33_9ZZZZ</name>